<dbReference type="AlphaFoldDB" id="R1H0R0"/>
<evidence type="ECO:0000313" key="4">
    <source>
        <dbReference type="Proteomes" id="UP000013526"/>
    </source>
</evidence>
<keyword evidence="4" id="KW-1185">Reference proteome</keyword>
<evidence type="ECO:0000313" key="3">
    <source>
        <dbReference type="EMBL" id="EOD54236.1"/>
    </source>
</evidence>
<dbReference type="InterPro" id="IPR021109">
    <property type="entry name" value="Peptidase_aspartic_dom_sf"/>
</dbReference>
<dbReference type="Pfam" id="PF05618">
    <property type="entry name" value="Zn_protease"/>
    <property type="match status" value="1"/>
</dbReference>
<sequence>MKHQNIALWALLALSLSTSQAQADSPHVYGWVEKGVVMPSGVTVKLKLDTGALTSSMDARNLTRFERDGKEWVRFSLEMKDVETDKLVKQEIERPVLRRVTVSGAGGSERRPVVHMSLCIGETLYKEEFTLRSRANMVYPVLLGRRLLAELGPVDAGRTFTIQPECL</sequence>
<comment type="caution">
    <text evidence="3">The sequence shown here is derived from an EMBL/GenBank/DDBJ whole genome shotgun (WGS) entry which is preliminary data.</text>
</comment>
<dbReference type="PATRIC" id="fig|1268236.3.peg.3033"/>
<dbReference type="PANTHER" id="PTHR38037">
    <property type="entry name" value="ZN_PROTEASE DOMAIN-CONTAINING PROTEIN"/>
    <property type="match status" value="1"/>
</dbReference>
<dbReference type="InterPro" id="IPR008503">
    <property type="entry name" value="Asp_endopeptidase"/>
</dbReference>
<dbReference type="OrthoDB" id="8546610at2"/>
<dbReference type="Proteomes" id="UP000013526">
    <property type="component" value="Unassembled WGS sequence"/>
</dbReference>
<name>R1H0R0_9GAMM</name>
<accession>R1H0R0</accession>
<dbReference type="SUPFAM" id="SSF50630">
    <property type="entry name" value="Acid proteases"/>
    <property type="match status" value="1"/>
</dbReference>
<gene>
    <name evidence="3" type="ORF">G113_15463</name>
</gene>
<evidence type="ECO:0000259" key="2">
    <source>
        <dbReference type="Pfam" id="PF05618"/>
    </source>
</evidence>
<organism evidence="3 4">
    <name type="scientific">Aeromonas molluscorum 848</name>
    <dbReference type="NCBI Taxonomy" id="1268236"/>
    <lineage>
        <taxon>Bacteria</taxon>
        <taxon>Pseudomonadati</taxon>
        <taxon>Pseudomonadota</taxon>
        <taxon>Gammaproteobacteria</taxon>
        <taxon>Aeromonadales</taxon>
        <taxon>Aeromonadaceae</taxon>
        <taxon>Aeromonas</taxon>
    </lineage>
</organism>
<reference evidence="3 4" key="1">
    <citation type="journal article" date="2013" name="Genome Announc.">
        <title>Draft Genome Sequence of Aeromonas molluscorum Strain 848TT, Isolated from Bivalve Molluscs.</title>
        <authorList>
            <person name="Spataro N."/>
            <person name="Farfan M."/>
            <person name="Albarral V."/>
            <person name="Sanglas A."/>
            <person name="Loren J.G."/>
            <person name="Fuste M.C."/>
            <person name="Bosch E."/>
        </authorList>
    </citation>
    <scope>NUCLEOTIDE SEQUENCE [LARGE SCALE GENOMIC DNA]</scope>
    <source>
        <strain evidence="3 4">848</strain>
    </source>
</reference>
<dbReference type="RefSeq" id="WP_005905830.1">
    <property type="nucleotide sequence ID" value="NZ_AQGQ01000124.1"/>
</dbReference>
<feature type="domain" description="Retropepsin-like aspartic endopeptidase" evidence="2">
    <location>
        <begin position="28"/>
        <end position="163"/>
    </location>
</feature>
<dbReference type="EMBL" id="AQGQ01000124">
    <property type="protein sequence ID" value="EOD54236.1"/>
    <property type="molecule type" value="Genomic_DNA"/>
</dbReference>
<keyword evidence="1" id="KW-0732">Signal</keyword>
<feature type="signal peptide" evidence="1">
    <location>
        <begin position="1"/>
        <end position="23"/>
    </location>
</feature>
<protein>
    <recommendedName>
        <fullName evidence="2">Retropepsin-like aspartic endopeptidase domain-containing protein</fullName>
    </recommendedName>
</protein>
<feature type="chain" id="PRO_5004361204" description="Retropepsin-like aspartic endopeptidase domain-containing protein" evidence="1">
    <location>
        <begin position="24"/>
        <end position="167"/>
    </location>
</feature>
<dbReference type="PANTHER" id="PTHR38037:SF2">
    <property type="entry name" value="ATP-DEPENDENT ZINC PROTEASE DOMAIN-CONTAINING PROTEIN-RELATED"/>
    <property type="match status" value="1"/>
</dbReference>
<evidence type="ECO:0000256" key="1">
    <source>
        <dbReference type="SAM" id="SignalP"/>
    </source>
</evidence>
<dbReference type="Gene3D" id="2.40.70.10">
    <property type="entry name" value="Acid Proteases"/>
    <property type="match status" value="1"/>
</dbReference>
<proteinExistence type="predicted"/>